<evidence type="ECO:0000313" key="3">
    <source>
        <dbReference type="EMBL" id="GJD53405.1"/>
    </source>
</evidence>
<dbReference type="PANTHER" id="PTHR21015">
    <property type="entry name" value="UDP-N-ACETYLGLUCOSAMINE--N-ACETYLMURAMYL-(PENTAPEPTIDE) PYROPHOSPHORYL-UNDECAPRENOL N-ACETYLGLUCOSAMINE TRANSFERASE 1"/>
    <property type="match status" value="1"/>
</dbReference>
<dbReference type="SUPFAM" id="SSF53756">
    <property type="entry name" value="UDP-Glycosyltransferase/glycogen phosphorylase"/>
    <property type="match status" value="1"/>
</dbReference>
<protein>
    <submittedName>
        <fullName evidence="3">UDP-N-acetylglucosamine--N-acetylmuramyl-(Pentapeptide) pyrophosphoryl-undecaprenol N-acetylglucosamine transferase</fullName>
    </submittedName>
</protein>
<comment type="caution">
    <text evidence="3">The sequence shown here is derived from an EMBL/GenBank/DDBJ whole genome shotgun (WGS) entry which is preliminary data.</text>
</comment>
<name>A0ABQ4R8C3_9HYPH</name>
<organism evidence="3 4">
    <name type="scientific">Methylobacterium crusticola</name>
    <dbReference type="NCBI Taxonomy" id="1697972"/>
    <lineage>
        <taxon>Bacteria</taxon>
        <taxon>Pseudomonadati</taxon>
        <taxon>Pseudomonadota</taxon>
        <taxon>Alphaproteobacteria</taxon>
        <taxon>Hyphomicrobiales</taxon>
        <taxon>Methylobacteriaceae</taxon>
        <taxon>Methylobacterium</taxon>
    </lineage>
</organism>
<dbReference type="InterPro" id="IPR007235">
    <property type="entry name" value="Glyco_trans_28_C"/>
</dbReference>
<accession>A0ABQ4R8C3</accession>
<dbReference type="Gene3D" id="3.40.50.2000">
    <property type="entry name" value="Glycogen Phosphorylase B"/>
    <property type="match status" value="1"/>
</dbReference>
<dbReference type="Proteomes" id="UP001055167">
    <property type="component" value="Unassembled WGS sequence"/>
</dbReference>
<dbReference type="GO" id="GO:0016740">
    <property type="term" value="F:transferase activity"/>
    <property type="evidence" value="ECO:0007669"/>
    <property type="project" value="UniProtKB-KW"/>
</dbReference>
<evidence type="ECO:0000259" key="2">
    <source>
        <dbReference type="Pfam" id="PF04101"/>
    </source>
</evidence>
<evidence type="ECO:0000313" key="4">
    <source>
        <dbReference type="Proteomes" id="UP001055167"/>
    </source>
</evidence>
<keyword evidence="4" id="KW-1185">Reference proteome</keyword>
<feature type="domain" description="Glycosyl transferase family 28 C-terminal" evidence="2">
    <location>
        <begin position="268"/>
        <end position="352"/>
    </location>
</feature>
<dbReference type="RefSeq" id="WP_238314175.1">
    <property type="nucleotide sequence ID" value="NZ_BPQH01000029.1"/>
</dbReference>
<keyword evidence="3" id="KW-0808">Transferase</keyword>
<dbReference type="Pfam" id="PF04101">
    <property type="entry name" value="Glyco_tran_28_C"/>
    <property type="match status" value="1"/>
</dbReference>
<dbReference type="EMBL" id="BPQH01000029">
    <property type="protein sequence ID" value="GJD53405.1"/>
    <property type="molecule type" value="Genomic_DNA"/>
</dbReference>
<dbReference type="PANTHER" id="PTHR21015:SF28">
    <property type="entry name" value="SLL1722 PROTEIN"/>
    <property type="match status" value="1"/>
</dbReference>
<sequence>MSRVLIAVTHLLGAGHLTRAAALARAFAAAGHGVTLVSGGMPAALPRLSGIRLVQLPPVRIVGTAFTALLDPEGAPVAAERLAARRARLLDALAEAAPEAVITELHPFGRRVLAGEFDALVEAARARRPRPLILASVRDVLARPSRPERIAATGARLAAAFDGVLVHGDPDLLPLGASWPVDAALAARLAYTGYVDEAEAPPGAAALPGPAGPRAGIVVSGGSSAAGLPLQTAALRAAALDPGLSWRVLVGRAVPEADFLRLRAEAPPNARVERARPDFRALLAGAALSVSQAGYNTVVDLLRSGCPALLVPFEAGHETEQRLRAETLAARGLARVLPEAELGPARLADAAAAAHARAAALPAAGDALPAAGDAPGAARAPIALDGAARSVAVVEAMLGRRPPAPALVPGRDWSPLDAALARAAGDGRAVPFWWRDDDATAPTPALERLLALAARTGWPLALAAVPGGAGPALAARLADEAGLDLLVHGLDHRNHAPGGDRRAELGPHRPLAALAADAASALALARARLDRPGRPVLPVLVPPWNRIAPALAARLPALGYGGLSAFGALPPVPGLAQAHAHLDPVAWRAGRGLADPAALLARAAAAVDAAAGPVGLLTHHLVQDEATWALCEGLLERLAKSPAVRILRAATLFAPGASSVPQTASGIGPTGSPPAREDKTAPG</sequence>
<evidence type="ECO:0000256" key="1">
    <source>
        <dbReference type="SAM" id="MobiDB-lite"/>
    </source>
</evidence>
<proteinExistence type="predicted"/>
<reference evidence="3" key="2">
    <citation type="submission" date="2021-08" db="EMBL/GenBank/DDBJ databases">
        <authorList>
            <person name="Tani A."/>
            <person name="Ola A."/>
            <person name="Ogura Y."/>
            <person name="Katsura K."/>
            <person name="Hayashi T."/>
        </authorList>
    </citation>
    <scope>NUCLEOTIDE SEQUENCE</scope>
    <source>
        <strain evidence="3">KCTC 52305</strain>
    </source>
</reference>
<reference evidence="3" key="1">
    <citation type="journal article" date="2021" name="Front. Microbiol.">
        <title>Comprehensive Comparative Genomics and Phenotyping of Methylobacterium Species.</title>
        <authorList>
            <person name="Alessa O."/>
            <person name="Ogura Y."/>
            <person name="Fujitani Y."/>
            <person name="Takami H."/>
            <person name="Hayashi T."/>
            <person name="Sahin N."/>
            <person name="Tani A."/>
        </authorList>
    </citation>
    <scope>NUCLEOTIDE SEQUENCE</scope>
    <source>
        <strain evidence="3">KCTC 52305</strain>
    </source>
</reference>
<feature type="region of interest" description="Disordered" evidence="1">
    <location>
        <begin position="657"/>
        <end position="683"/>
    </location>
</feature>
<gene>
    <name evidence="3" type="primary">murG_3</name>
    <name evidence="3" type="ORF">OPKNFCMD_6180</name>
</gene>